<dbReference type="GO" id="GO:0004784">
    <property type="term" value="F:superoxide dismutase activity"/>
    <property type="evidence" value="ECO:0007669"/>
    <property type="project" value="UniProtKB-EC"/>
</dbReference>
<evidence type="ECO:0000313" key="5">
    <source>
        <dbReference type="EMBL" id="MFD1008683.1"/>
    </source>
</evidence>
<comment type="function">
    <text evidence="2">Destroys radicals which are normally produced within the cells and which are toxic to biological systems.</text>
</comment>
<comment type="cofactor">
    <cofactor evidence="2">
        <name>Cu cation</name>
        <dbReference type="ChEBI" id="CHEBI:23378"/>
    </cofactor>
    <text evidence="2">Binds 1 copper ion per subunit.</text>
</comment>
<keyword evidence="2 5" id="KW-0560">Oxidoreductase</keyword>
<gene>
    <name evidence="5" type="primary">sodC</name>
    <name evidence="5" type="ORF">ACFQ1C_11010</name>
</gene>
<evidence type="ECO:0000313" key="6">
    <source>
        <dbReference type="Proteomes" id="UP001597048"/>
    </source>
</evidence>
<keyword evidence="2" id="KW-0862">Zinc</keyword>
<comment type="similarity">
    <text evidence="1 2">Belongs to the Cu-Zn superoxide dismutase family.</text>
</comment>
<accession>A0ABW3KIA2</accession>
<dbReference type="PROSITE" id="PS00087">
    <property type="entry name" value="SOD_CU_ZN_1"/>
    <property type="match status" value="1"/>
</dbReference>
<evidence type="ECO:0000259" key="4">
    <source>
        <dbReference type="Pfam" id="PF00080"/>
    </source>
</evidence>
<comment type="caution">
    <text evidence="5">The sequence shown here is derived from an EMBL/GenBank/DDBJ whole genome shotgun (WGS) entry which is preliminary data.</text>
</comment>
<evidence type="ECO:0000256" key="1">
    <source>
        <dbReference type="ARBA" id="ARBA00010457"/>
    </source>
</evidence>
<evidence type="ECO:0000256" key="2">
    <source>
        <dbReference type="RuleBase" id="RU000393"/>
    </source>
</evidence>
<feature type="signal peptide" evidence="3">
    <location>
        <begin position="1"/>
        <end position="22"/>
    </location>
</feature>
<reference evidence="6" key="1">
    <citation type="journal article" date="2019" name="Int. J. Syst. Evol. Microbiol.">
        <title>The Global Catalogue of Microorganisms (GCM) 10K type strain sequencing project: providing services to taxonomists for standard genome sequencing and annotation.</title>
        <authorList>
            <consortium name="The Broad Institute Genomics Platform"/>
            <consortium name="The Broad Institute Genome Sequencing Center for Infectious Disease"/>
            <person name="Wu L."/>
            <person name="Ma J."/>
        </authorList>
    </citation>
    <scope>NUCLEOTIDE SEQUENCE [LARGE SCALE GENOMIC DNA]</scope>
    <source>
        <strain evidence="6">CCUG 60525</strain>
    </source>
</reference>
<comment type="catalytic activity">
    <reaction evidence="2">
        <text>2 superoxide + 2 H(+) = H2O2 + O2</text>
        <dbReference type="Rhea" id="RHEA:20696"/>
        <dbReference type="ChEBI" id="CHEBI:15378"/>
        <dbReference type="ChEBI" id="CHEBI:15379"/>
        <dbReference type="ChEBI" id="CHEBI:16240"/>
        <dbReference type="ChEBI" id="CHEBI:18421"/>
        <dbReference type="EC" id="1.15.1.1"/>
    </reaction>
</comment>
<dbReference type="RefSeq" id="WP_379558663.1">
    <property type="nucleotide sequence ID" value="NZ_JBHTJS010000040.1"/>
</dbReference>
<feature type="domain" description="Superoxide dismutase copper/zinc binding" evidence="4">
    <location>
        <begin position="42"/>
        <end position="177"/>
    </location>
</feature>
<organism evidence="5 6">
    <name type="scientific">Oceanisphaera ostreae</name>
    <dbReference type="NCBI Taxonomy" id="914151"/>
    <lineage>
        <taxon>Bacteria</taxon>
        <taxon>Pseudomonadati</taxon>
        <taxon>Pseudomonadota</taxon>
        <taxon>Gammaproteobacteria</taxon>
        <taxon>Aeromonadales</taxon>
        <taxon>Aeromonadaceae</taxon>
        <taxon>Oceanisphaera</taxon>
    </lineage>
</organism>
<dbReference type="NCBIfam" id="NF007628">
    <property type="entry name" value="PRK10290.1"/>
    <property type="match status" value="1"/>
</dbReference>
<dbReference type="EMBL" id="JBHTJS010000040">
    <property type="protein sequence ID" value="MFD1008683.1"/>
    <property type="molecule type" value="Genomic_DNA"/>
</dbReference>
<dbReference type="InterPro" id="IPR024134">
    <property type="entry name" value="SOD_Cu/Zn_/chaperone"/>
</dbReference>
<dbReference type="SUPFAM" id="SSF49329">
    <property type="entry name" value="Cu,Zn superoxide dismutase-like"/>
    <property type="match status" value="1"/>
</dbReference>
<comment type="cofactor">
    <cofactor evidence="2">
        <name>Zn(2+)</name>
        <dbReference type="ChEBI" id="CHEBI:29105"/>
    </cofactor>
    <text evidence="2">Binds 1 zinc ion per subunit.</text>
</comment>
<proteinExistence type="inferred from homology"/>
<dbReference type="Pfam" id="PF00080">
    <property type="entry name" value="Sod_Cu"/>
    <property type="match status" value="1"/>
</dbReference>
<feature type="chain" id="PRO_5046165114" description="Superoxide dismutase [Cu-Zn]" evidence="3">
    <location>
        <begin position="23"/>
        <end position="178"/>
    </location>
</feature>
<sequence length="178" mass="18443">MIKHALLTTAILATAISGSVLANEMNIAIHNVDDQGTTTELGTIHVTETEFGLLFAPDLSELASGIHGFHIHEHPDCGPKTNDDGKVVPAGAAGSHFDPENTGIHLGPYNAKGHLGDLPALYVDADGHANYPVLAPKLEKLTQIQGRAIMIHAGGDNHSDDPAPLGGGGARMACGVIK</sequence>
<dbReference type="EC" id="1.15.1.1" evidence="2"/>
<dbReference type="InterPro" id="IPR001424">
    <property type="entry name" value="SOD_Cu_Zn_dom"/>
</dbReference>
<keyword evidence="3" id="KW-0732">Signal</keyword>
<keyword evidence="2" id="KW-0186">Copper</keyword>
<dbReference type="Gene3D" id="2.60.40.200">
    <property type="entry name" value="Superoxide dismutase, copper/zinc binding domain"/>
    <property type="match status" value="1"/>
</dbReference>
<dbReference type="PROSITE" id="PS00332">
    <property type="entry name" value="SOD_CU_ZN_2"/>
    <property type="match status" value="1"/>
</dbReference>
<protein>
    <recommendedName>
        <fullName evidence="2">Superoxide dismutase [Cu-Zn]</fullName>
        <ecNumber evidence="2">1.15.1.1</ecNumber>
    </recommendedName>
</protein>
<dbReference type="PANTHER" id="PTHR10003">
    <property type="entry name" value="SUPEROXIDE DISMUTASE CU-ZN -RELATED"/>
    <property type="match status" value="1"/>
</dbReference>
<dbReference type="InterPro" id="IPR036423">
    <property type="entry name" value="SOD-like_Cu/Zn_dom_sf"/>
</dbReference>
<keyword evidence="2" id="KW-0479">Metal-binding</keyword>
<dbReference type="CDD" id="cd00305">
    <property type="entry name" value="Cu-Zn_Superoxide_Dismutase"/>
    <property type="match status" value="1"/>
</dbReference>
<keyword evidence="6" id="KW-1185">Reference proteome</keyword>
<evidence type="ECO:0000256" key="3">
    <source>
        <dbReference type="SAM" id="SignalP"/>
    </source>
</evidence>
<name>A0ABW3KIA2_9GAMM</name>
<dbReference type="InterPro" id="IPR018152">
    <property type="entry name" value="SOD_Cu/Zn_BS"/>
</dbReference>
<dbReference type="Proteomes" id="UP001597048">
    <property type="component" value="Unassembled WGS sequence"/>
</dbReference>